<dbReference type="EMBL" id="JAZHXI010000002">
    <property type="protein sequence ID" value="KAL2074333.1"/>
    <property type="molecule type" value="Genomic_DNA"/>
</dbReference>
<dbReference type="Proteomes" id="UP001595075">
    <property type="component" value="Unassembled WGS sequence"/>
</dbReference>
<protein>
    <submittedName>
        <fullName evidence="2">Uncharacterized protein</fullName>
    </submittedName>
</protein>
<evidence type="ECO:0000256" key="1">
    <source>
        <dbReference type="SAM" id="Phobius"/>
    </source>
</evidence>
<feature type="transmembrane region" description="Helical" evidence="1">
    <location>
        <begin position="233"/>
        <end position="258"/>
    </location>
</feature>
<evidence type="ECO:0000313" key="2">
    <source>
        <dbReference type="EMBL" id="KAL2074333.1"/>
    </source>
</evidence>
<keyword evidence="3" id="KW-1185">Reference proteome</keyword>
<sequence>MSSSSSPWSIALDRFVSNFWINKAMLYGDDQRRLLRDSPLLFQNEAKDQLEVGPTRLLFQSSFAEGAFGPSIGVAAYCNVEQRYVESRIKCTRAHFSEQQICSVIAQRISKKEMNPPKEITTLSFPLIWSGVTENMPSTLGKGLSRADLVLHYLNNPGIAKPNLITVSDMFTDINEQLFSHRLPQIFNTYMLLSQLFTIAPVGSVDPAVSLIPNVTLPVQVSNLVQRYHIPRVWFVLCFVSFLMLLIVGVMSTVFAYLGPEILGYASMLVRDSKFIHLPEQAREMDGIDVTKLIAHRRVRYGVTHMGSNDQEMPLIGVGLEGQTERIKNR</sequence>
<gene>
    <name evidence="2" type="ORF">VTL71DRAFT_8111</name>
</gene>
<keyword evidence="1" id="KW-1133">Transmembrane helix</keyword>
<proteinExistence type="predicted"/>
<comment type="caution">
    <text evidence="2">The sequence shown here is derived from an EMBL/GenBank/DDBJ whole genome shotgun (WGS) entry which is preliminary data.</text>
</comment>
<name>A0ABR4CY67_9HELO</name>
<keyword evidence="1" id="KW-0812">Transmembrane</keyword>
<reference evidence="2 3" key="1">
    <citation type="journal article" date="2024" name="Commun. Biol.">
        <title>Comparative genomic analysis of thermophilic fungi reveals convergent evolutionary adaptations and gene losses.</title>
        <authorList>
            <person name="Steindorff A.S."/>
            <person name="Aguilar-Pontes M.V."/>
            <person name="Robinson A.J."/>
            <person name="Andreopoulos B."/>
            <person name="LaButti K."/>
            <person name="Kuo A."/>
            <person name="Mondo S."/>
            <person name="Riley R."/>
            <person name="Otillar R."/>
            <person name="Haridas S."/>
            <person name="Lipzen A."/>
            <person name="Grimwood J."/>
            <person name="Schmutz J."/>
            <person name="Clum A."/>
            <person name="Reid I.D."/>
            <person name="Moisan M.C."/>
            <person name="Butler G."/>
            <person name="Nguyen T.T.M."/>
            <person name="Dewar K."/>
            <person name="Conant G."/>
            <person name="Drula E."/>
            <person name="Henrissat B."/>
            <person name="Hansel C."/>
            <person name="Singer S."/>
            <person name="Hutchinson M.I."/>
            <person name="de Vries R.P."/>
            <person name="Natvig D.O."/>
            <person name="Powell A.J."/>
            <person name="Tsang A."/>
            <person name="Grigoriev I.V."/>
        </authorList>
    </citation>
    <scope>NUCLEOTIDE SEQUENCE [LARGE SCALE GENOMIC DNA]</scope>
    <source>
        <strain evidence="2 3">CBS 494.80</strain>
    </source>
</reference>
<organism evidence="2 3">
    <name type="scientific">Oculimacula yallundae</name>
    <dbReference type="NCBI Taxonomy" id="86028"/>
    <lineage>
        <taxon>Eukaryota</taxon>
        <taxon>Fungi</taxon>
        <taxon>Dikarya</taxon>
        <taxon>Ascomycota</taxon>
        <taxon>Pezizomycotina</taxon>
        <taxon>Leotiomycetes</taxon>
        <taxon>Helotiales</taxon>
        <taxon>Ploettnerulaceae</taxon>
        <taxon>Oculimacula</taxon>
    </lineage>
</organism>
<evidence type="ECO:0000313" key="3">
    <source>
        <dbReference type="Proteomes" id="UP001595075"/>
    </source>
</evidence>
<keyword evidence="1" id="KW-0472">Membrane</keyword>
<accession>A0ABR4CY67</accession>